<dbReference type="PANTHER" id="PTHR43077">
    <property type="entry name" value="TRANSPORT PERMEASE YVFS-RELATED"/>
    <property type="match status" value="1"/>
</dbReference>
<keyword evidence="2 5" id="KW-0812">Transmembrane</keyword>
<proteinExistence type="predicted"/>
<dbReference type="EMBL" id="JAAXOY010000280">
    <property type="protein sequence ID" value="NKY40135.1"/>
    <property type="molecule type" value="Genomic_DNA"/>
</dbReference>
<comment type="caution">
    <text evidence="7">The sequence shown here is derived from an EMBL/GenBank/DDBJ whole genome shotgun (WGS) entry which is preliminary data.</text>
</comment>
<feature type="domain" description="ABC-2 type transporter transmembrane" evidence="6">
    <location>
        <begin position="25"/>
        <end position="159"/>
    </location>
</feature>
<evidence type="ECO:0000256" key="1">
    <source>
        <dbReference type="ARBA" id="ARBA00004141"/>
    </source>
</evidence>
<accession>A0ABX1K0P2</accession>
<organism evidence="7 8">
    <name type="scientific">Cellulomonas septica</name>
    <dbReference type="NCBI Taxonomy" id="285080"/>
    <lineage>
        <taxon>Bacteria</taxon>
        <taxon>Bacillati</taxon>
        <taxon>Actinomycetota</taxon>
        <taxon>Actinomycetes</taxon>
        <taxon>Micrococcales</taxon>
        <taxon>Cellulomonadaceae</taxon>
        <taxon>Cellulomonas</taxon>
    </lineage>
</organism>
<sequence length="201" mass="21286">MLSLTAGTELRRFRRGTLPRLAVVAMIVVPLLYGVLYLWAFWNPTGHLDRIPVALVDIDTGATRDGEPVHAGADLVDRLVDEHRLDWVVTDPADAADGVDSGRYYFSVTVPADFSADLVSAGGDSPRSARIDVAYDDANSFLVTSLGRTAMERITAAVSATAGEQAVDAVLVGLSQAHDGFTEAADGAVRLRDAADATAES</sequence>
<dbReference type="InterPro" id="IPR013525">
    <property type="entry name" value="ABC2_TM"/>
</dbReference>
<dbReference type="Proteomes" id="UP000777774">
    <property type="component" value="Unassembled WGS sequence"/>
</dbReference>
<feature type="transmembrane region" description="Helical" evidence="5">
    <location>
        <begin position="21"/>
        <end position="42"/>
    </location>
</feature>
<gene>
    <name evidence="7" type="ORF">HGA02_11500</name>
</gene>
<evidence type="ECO:0000256" key="5">
    <source>
        <dbReference type="SAM" id="Phobius"/>
    </source>
</evidence>
<keyword evidence="3 5" id="KW-1133">Transmembrane helix</keyword>
<protein>
    <submittedName>
        <fullName evidence="7">DUF3533 domain-containing protein</fullName>
    </submittedName>
</protein>
<name>A0ABX1K0P2_9CELL</name>
<dbReference type="NCBIfam" id="TIGR03061">
    <property type="entry name" value="pip_yhgE_Nterm"/>
    <property type="match status" value="1"/>
</dbReference>
<evidence type="ECO:0000256" key="3">
    <source>
        <dbReference type="ARBA" id="ARBA00022989"/>
    </source>
</evidence>
<evidence type="ECO:0000256" key="4">
    <source>
        <dbReference type="ARBA" id="ARBA00023136"/>
    </source>
</evidence>
<keyword evidence="8" id="KW-1185">Reference proteome</keyword>
<evidence type="ECO:0000259" key="6">
    <source>
        <dbReference type="Pfam" id="PF12698"/>
    </source>
</evidence>
<evidence type="ECO:0000313" key="8">
    <source>
        <dbReference type="Proteomes" id="UP000777774"/>
    </source>
</evidence>
<evidence type="ECO:0000256" key="2">
    <source>
        <dbReference type="ARBA" id="ARBA00022692"/>
    </source>
</evidence>
<dbReference type="PANTHER" id="PTHR43077:SF10">
    <property type="entry name" value="TRANSPORT PERMEASE PROTEIN"/>
    <property type="match status" value="1"/>
</dbReference>
<keyword evidence="4 5" id="KW-0472">Membrane</keyword>
<reference evidence="7 8" key="1">
    <citation type="submission" date="2020-04" db="EMBL/GenBank/DDBJ databases">
        <title>MicrobeNet Type strains.</title>
        <authorList>
            <person name="Nicholson A.C."/>
        </authorList>
    </citation>
    <scope>NUCLEOTIDE SEQUENCE [LARGE SCALE GENOMIC DNA]</scope>
    <source>
        <strain evidence="7 8">ATCC BAA-787</strain>
    </source>
</reference>
<dbReference type="InterPro" id="IPR017500">
    <property type="entry name" value="Phage_infect_YhgE_N"/>
</dbReference>
<evidence type="ECO:0000313" key="7">
    <source>
        <dbReference type="EMBL" id="NKY40135.1"/>
    </source>
</evidence>
<comment type="subcellular location">
    <subcellularLocation>
        <location evidence="1">Membrane</location>
        <topology evidence="1">Multi-pass membrane protein</topology>
    </subcellularLocation>
</comment>
<dbReference type="InterPro" id="IPR051328">
    <property type="entry name" value="T7SS_ABC-Transporter"/>
</dbReference>
<dbReference type="Pfam" id="PF12698">
    <property type="entry name" value="ABC2_membrane_3"/>
    <property type="match status" value="1"/>
</dbReference>